<dbReference type="KEGG" id="tnl:113496457"/>
<protein>
    <submittedName>
        <fullName evidence="6">Uncharacterized protein LOC113496457</fullName>
    </submittedName>
</protein>
<dbReference type="PROSITE" id="PS51029">
    <property type="entry name" value="MADF"/>
    <property type="match status" value="1"/>
</dbReference>
<evidence type="ECO:0000259" key="4">
    <source>
        <dbReference type="PROSITE" id="PS51031"/>
    </source>
</evidence>
<gene>
    <name evidence="6" type="primary">LOC113496457</name>
</gene>
<dbReference type="GO" id="GO:0003677">
    <property type="term" value="F:DNA binding"/>
    <property type="evidence" value="ECO:0007669"/>
    <property type="project" value="InterPro"/>
</dbReference>
<proteinExistence type="predicted"/>
<name>A0A7E5VT96_TRINI</name>
<dbReference type="Pfam" id="PF10545">
    <property type="entry name" value="MADF_DNA_bdg"/>
    <property type="match status" value="1"/>
</dbReference>
<accession>A0A7E5VT96</accession>
<evidence type="ECO:0000313" key="6">
    <source>
        <dbReference type="RefSeq" id="XP_026731487.1"/>
    </source>
</evidence>
<dbReference type="PANTHER" id="PTHR12243">
    <property type="entry name" value="MADF DOMAIN TRANSCRIPTION FACTOR"/>
    <property type="match status" value="1"/>
</dbReference>
<reference evidence="6" key="1">
    <citation type="submission" date="2025-08" db="UniProtKB">
        <authorList>
            <consortium name="RefSeq"/>
        </authorList>
    </citation>
    <scope>IDENTIFICATION</scope>
</reference>
<dbReference type="InParanoid" id="A0A7E5VT96"/>
<keyword evidence="1" id="KW-0539">Nucleus</keyword>
<dbReference type="GO" id="GO:0005634">
    <property type="term" value="C:nucleus"/>
    <property type="evidence" value="ECO:0007669"/>
    <property type="project" value="UniProtKB-SubCell"/>
</dbReference>
<feature type="region of interest" description="Disordered" evidence="2">
    <location>
        <begin position="121"/>
        <end position="141"/>
    </location>
</feature>
<dbReference type="PROSITE" id="PS51031">
    <property type="entry name" value="BESS"/>
    <property type="match status" value="1"/>
</dbReference>
<evidence type="ECO:0000256" key="2">
    <source>
        <dbReference type="SAM" id="MobiDB-lite"/>
    </source>
</evidence>
<dbReference type="Proteomes" id="UP000322000">
    <property type="component" value="Chromosome 8"/>
</dbReference>
<dbReference type="InterPro" id="IPR004210">
    <property type="entry name" value="BESS_motif"/>
</dbReference>
<comment type="subcellular location">
    <subcellularLocation>
        <location evidence="1">Nucleus</location>
    </subcellularLocation>
</comment>
<dbReference type="InterPro" id="IPR006578">
    <property type="entry name" value="MADF-dom"/>
</dbReference>
<keyword evidence="5" id="KW-1185">Reference proteome</keyword>
<dbReference type="SMART" id="SM00595">
    <property type="entry name" value="MADF"/>
    <property type="match status" value="1"/>
</dbReference>
<dbReference type="RefSeq" id="XP_026731487.1">
    <property type="nucleotide sequence ID" value="XM_026875686.1"/>
</dbReference>
<organism evidence="5 6">
    <name type="scientific">Trichoplusia ni</name>
    <name type="common">Cabbage looper</name>
    <dbReference type="NCBI Taxonomy" id="7111"/>
    <lineage>
        <taxon>Eukaryota</taxon>
        <taxon>Metazoa</taxon>
        <taxon>Ecdysozoa</taxon>
        <taxon>Arthropoda</taxon>
        <taxon>Hexapoda</taxon>
        <taxon>Insecta</taxon>
        <taxon>Pterygota</taxon>
        <taxon>Neoptera</taxon>
        <taxon>Endopterygota</taxon>
        <taxon>Lepidoptera</taxon>
        <taxon>Glossata</taxon>
        <taxon>Ditrysia</taxon>
        <taxon>Noctuoidea</taxon>
        <taxon>Noctuidae</taxon>
        <taxon>Plusiinae</taxon>
        <taxon>Trichoplusia</taxon>
    </lineage>
</organism>
<evidence type="ECO:0000259" key="3">
    <source>
        <dbReference type="PROSITE" id="PS51029"/>
    </source>
</evidence>
<evidence type="ECO:0000256" key="1">
    <source>
        <dbReference type="PROSITE-ProRule" id="PRU00371"/>
    </source>
</evidence>
<feature type="domain" description="MADF" evidence="3">
    <location>
        <begin position="6"/>
        <end position="94"/>
    </location>
</feature>
<sequence>MDLEEKLISLVQKHTCIYDVNSRYYSNKQSKQNAWEIISNEIGIPVNECMQKWTRLRDNFRKGLKTRAQKGGPGASRRPLKFKKELAFLKYSLASPENSERAANSDTNNQEENDELDFDMQSSISPSRNANVPMSSRPSQVSISNQKTDSIFAVLKTCLESKVEQDPVSLFFSAMAATVQKLPERLQIEVRQKVFNVVSEAELQWLSERDGDNLYTNSCSTPTCYDIKTE</sequence>
<dbReference type="OrthoDB" id="8062432at2759"/>
<dbReference type="PANTHER" id="PTHR12243:SF67">
    <property type="entry name" value="COREPRESSOR OF PANGOLIN, ISOFORM A-RELATED"/>
    <property type="match status" value="1"/>
</dbReference>
<dbReference type="InterPro" id="IPR039353">
    <property type="entry name" value="TF_Adf1"/>
</dbReference>
<evidence type="ECO:0000313" key="5">
    <source>
        <dbReference type="Proteomes" id="UP000322000"/>
    </source>
</evidence>
<dbReference type="AlphaFoldDB" id="A0A7E5VT96"/>
<feature type="domain" description="BESS" evidence="4">
    <location>
        <begin position="165"/>
        <end position="204"/>
    </location>
</feature>
<dbReference type="GeneID" id="113496457"/>